<evidence type="ECO:0000256" key="6">
    <source>
        <dbReference type="ARBA" id="ARBA00022737"/>
    </source>
</evidence>
<dbReference type="InterPro" id="IPR036318">
    <property type="entry name" value="FAD-bd_PCMH-like_sf"/>
</dbReference>
<evidence type="ECO:0000256" key="8">
    <source>
        <dbReference type="ARBA" id="ARBA00023122"/>
    </source>
</evidence>
<keyword evidence="8 13" id="KW-0129">CBS domain</keyword>
<dbReference type="PANTHER" id="PTHR22777:SF16">
    <property type="entry name" value="POLYAMINE EXPORT PROTEIN"/>
    <property type="match status" value="1"/>
</dbReference>
<dbReference type="EMBL" id="FOUA01000002">
    <property type="protein sequence ID" value="SFL94701.1"/>
    <property type="molecule type" value="Genomic_DNA"/>
</dbReference>
<keyword evidence="6" id="KW-0677">Repeat</keyword>
<comment type="subcellular location">
    <subcellularLocation>
        <location evidence="1">Cell inner membrane</location>
        <topology evidence="1">Multi-pass membrane protein</topology>
    </subcellularLocation>
</comment>
<evidence type="ECO:0000256" key="1">
    <source>
        <dbReference type="ARBA" id="ARBA00004429"/>
    </source>
</evidence>
<evidence type="ECO:0000259" key="16">
    <source>
        <dbReference type="PROSITE" id="PS51371"/>
    </source>
</evidence>
<dbReference type="CDD" id="cd04590">
    <property type="entry name" value="CBS_pair_CorC_HlyC_assoc"/>
    <property type="match status" value="1"/>
</dbReference>
<dbReference type="EMBL" id="FOGN01000002">
    <property type="protein sequence ID" value="SER85744.1"/>
    <property type="molecule type" value="Genomic_DNA"/>
</dbReference>
<organism evidence="19 20">
    <name type="scientific">Halopseudomonas bauzanensis</name>
    <dbReference type="NCBI Taxonomy" id="653930"/>
    <lineage>
        <taxon>Bacteria</taxon>
        <taxon>Pseudomonadati</taxon>
        <taxon>Pseudomonadota</taxon>
        <taxon>Gammaproteobacteria</taxon>
        <taxon>Pseudomonadales</taxon>
        <taxon>Pseudomonadaceae</taxon>
        <taxon>Halopseudomonas</taxon>
    </lineage>
</organism>
<dbReference type="PROSITE" id="PS51846">
    <property type="entry name" value="CNNM"/>
    <property type="match status" value="1"/>
</dbReference>
<evidence type="ECO:0000313" key="19">
    <source>
        <dbReference type="EMBL" id="SFL94701.1"/>
    </source>
</evidence>
<evidence type="ECO:0000256" key="15">
    <source>
        <dbReference type="SAM" id="Phobius"/>
    </source>
</evidence>
<keyword evidence="20" id="KW-1185">Reference proteome</keyword>
<feature type="transmembrane region" description="Helical" evidence="15">
    <location>
        <begin position="98"/>
        <end position="122"/>
    </location>
</feature>
<dbReference type="InterPro" id="IPR002550">
    <property type="entry name" value="CNNM"/>
</dbReference>
<keyword evidence="7 14" id="KW-1133">Transmembrane helix</keyword>
<dbReference type="InterPro" id="IPR000644">
    <property type="entry name" value="CBS_dom"/>
</dbReference>
<dbReference type="Pfam" id="PF03471">
    <property type="entry name" value="CorC_HlyC"/>
    <property type="match status" value="1"/>
</dbReference>
<comment type="function">
    <text evidence="10">Involved in cadaverine and putrescine tolerance in stationary phase. May facilitate the efflux of both cadaverine and putrescine from the cytoplasm, reducing potentially toxic levels under certain stress conditions.</text>
</comment>
<evidence type="ECO:0000256" key="3">
    <source>
        <dbReference type="ARBA" id="ARBA00022475"/>
    </source>
</evidence>
<evidence type="ECO:0000313" key="20">
    <source>
        <dbReference type="Proteomes" id="UP000186599"/>
    </source>
</evidence>
<evidence type="ECO:0000256" key="11">
    <source>
        <dbReference type="ARBA" id="ARBA00038280"/>
    </source>
</evidence>
<evidence type="ECO:0000313" key="21">
    <source>
        <dbReference type="Proteomes" id="UP000186904"/>
    </source>
</evidence>
<dbReference type="Gene3D" id="3.10.580.10">
    <property type="entry name" value="CBS-domain"/>
    <property type="match status" value="1"/>
</dbReference>
<dbReference type="SUPFAM" id="SSF56176">
    <property type="entry name" value="FAD-binding/transporter-associated domain-like"/>
    <property type="match status" value="1"/>
</dbReference>
<evidence type="ECO:0000256" key="12">
    <source>
        <dbReference type="ARBA" id="ARBA00039818"/>
    </source>
</evidence>
<name>A0A1I4LUZ6_9GAMM</name>
<reference evidence="20 21" key="1">
    <citation type="submission" date="2016-10" db="EMBL/GenBank/DDBJ databases">
        <authorList>
            <person name="de Groot N.N."/>
        </authorList>
    </citation>
    <scope>NUCLEOTIDE SEQUENCE [LARGE SCALE GENOMIC DNA]</scope>
    <source>
        <strain evidence="19 20">CGMCC 1.9095</strain>
        <strain evidence="18 21">DSM 22558</strain>
    </source>
</reference>
<dbReference type="STRING" id="653930.SAMN05216589_1587"/>
<dbReference type="InterPro" id="IPR005170">
    <property type="entry name" value="Transptr-assoc_dom"/>
</dbReference>
<keyword evidence="5 14" id="KW-0812">Transmembrane</keyword>
<sequence>MSVNQSLLLLALIIVGGAFLAIAEISLAAARPLKLRRMADNGNAGALKVIAVQQNPGNYLTVVQISINALAILGGIVGEEFLTAAFTQLLLLVLEPPLATTLGFALSFLVLTSLFIVVTDLIPKQVAMALPEPLAIFSIGPMRALNTLLRPLVWFYSRLVNGLIRLLRLPARRDDEVTPEDILALTEAGARSGLLAPGEQQAIENIFELDTRTLPSAMSNRDEIVYFLIDDSDALIRSRIADTPHSCYPVCDGDIDHIIGYVSMKDLFKRVLHNEPISLADPALLHKPLVVPDRLTLAELLKQFRLVGEDFALIVNEYSLVVGLITVNDVMSIVMGDLVPPWYEEQIVRRDDNSWLIDGVTPIQDVRRALEIEDIPQEEGYETLAGFMMTMLRRVPRRTDRVIWGDYTFEVVDVDSYRIDQVLATRTSSSSNEADKTSAGHH</sequence>
<dbReference type="InterPro" id="IPR016169">
    <property type="entry name" value="FAD-bd_PCMH_sub2"/>
</dbReference>
<keyword evidence="2" id="KW-0813">Transport</keyword>
<dbReference type="PANTHER" id="PTHR22777">
    <property type="entry name" value="HEMOLYSIN-RELATED"/>
    <property type="match status" value="1"/>
</dbReference>
<evidence type="ECO:0000256" key="5">
    <source>
        <dbReference type="ARBA" id="ARBA00022692"/>
    </source>
</evidence>
<dbReference type="Proteomes" id="UP000186599">
    <property type="component" value="Unassembled WGS sequence"/>
</dbReference>
<dbReference type="OrthoDB" id="9797674at2"/>
<dbReference type="SMART" id="SM01091">
    <property type="entry name" value="CorC_HlyC"/>
    <property type="match status" value="1"/>
</dbReference>
<dbReference type="InterPro" id="IPR044751">
    <property type="entry name" value="Ion_transp-like_CBS"/>
</dbReference>
<proteinExistence type="inferred from homology"/>
<evidence type="ECO:0000256" key="7">
    <source>
        <dbReference type="ARBA" id="ARBA00022989"/>
    </source>
</evidence>
<dbReference type="InterPro" id="IPR046342">
    <property type="entry name" value="CBS_dom_sf"/>
</dbReference>
<dbReference type="Pfam" id="PF01595">
    <property type="entry name" value="CNNM"/>
    <property type="match status" value="1"/>
</dbReference>
<keyword evidence="4" id="KW-0997">Cell inner membrane</keyword>
<evidence type="ECO:0000256" key="10">
    <source>
        <dbReference type="ARBA" id="ARBA00037177"/>
    </source>
</evidence>
<evidence type="ECO:0000313" key="18">
    <source>
        <dbReference type="EMBL" id="SER85744.1"/>
    </source>
</evidence>
<keyword evidence="9 14" id="KW-0472">Membrane</keyword>
<dbReference type="RefSeq" id="WP_074778972.1">
    <property type="nucleotide sequence ID" value="NZ_FOGN01000002.1"/>
</dbReference>
<feature type="domain" description="CNNM transmembrane" evidence="17">
    <location>
        <begin position="1"/>
        <end position="199"/>
    </location>
</feature>
<evidence type="ECO:0000256" key="9">
    <source>
        <dbReference type="ARBA" id="ARBA00023136"/>
    </source>
</evidence>
<feature type="domain" description="CBS" evidence="16">
    <location>
        <begin position="218"/>
        <end position="277"/>
    </location>
</feature>
<evidence type="ECO:0000256" key="13">
    <source>
        <dbReference type="PROSITE-ProRule" id="PRU00703"/>
    </source>
</evidence>
<dbReference type="SUPFAM" id="SSF54631">
    <property type="entry name" value="CBS-domain pair"/>
    <property type="match status" value="1"/>
</dbReference>
<dbReference type="AlphaFoldDB" id="A0A1I4LUZ6"/>
<dbReference type="Gene3D" id="3.30.465.10">
    <property type="match status" value="1"/>
</dbReference>
<gene>
    <name evidence="19" type="ORF">SAMN04487855_1726</name>
    <name evidence="18" type="ORF">SAMN05216589_1587</name>
</gene>
<dbReference type="GO" id="GO:0005886">
    <property type="term" value="C:plasma membrane"/>
    <property type="evidence" value="ECO:0007669"/>
    <property type="project" value="UniProtKB-SubCell"/>
</dbReference>
<dbReference type="PROSITE" id="PS51371">
    <property type="entry name" value="CBS"/>
    <property type="match status" value="1"/>
</dbReference>
<evidence type="ECO:0000256" key="4">
    <source>
        <dbReference type="ARBA" id="ARBA00022519"/>
    </source>
</evidence>
<comment type="similarity">
    <text evidence="11">Belongs to the UPF0053 family. PaeA subfamily.</text>
</comment>
<evidence type="ECO:0000256" key="2">
    <source>
        <dbReference type="ARBA" id="ARBA00022448"/>
    </source>
</evidence>
<protein>
    <recommendedName>
        <fullName evidence="12">Polyamine export protein</fullName>
    </recommendedName>
</protein>
<keyword evidence="3" id="KW-1003">Cell membrane</keyword>
<accession>A0A1I4LUZ6</accession>
<evidence type="ECO:0000256" key="14">
    <source>
        <dbReference type="PROSITE-ProRule" id="PRU01193"/>
    </source>
</evidence>
<dbReference type="GO" id="GO:0050660">
    <property type="term" value="F:flavin adenine dinucleotide binding"/>
    <property type="evidence" value="ECO:0007669"/>
    <property type="project" value="InterPro"/>
</dbReference>
<dbReference type="Proteomes" id="UP000186904">
    <property type="component" value="Unassembled WGS sequence"/>
</dbReference>
<evidence type="ECO:0000259" key="17">
    <source>
        <dbReference type="PROSITE" id="PS51846"/>
    </source>
</evidence>